<evidence type="ECO:0000256" key="1">
    <source>
        <dbReference type="ARBA" id="ARBA00005380"/>
    </source>
</evidence>
<sequence length="312" mass="34042">MIVTVTMNGSADITYIMDQLILNDTNRVANVKKTAGGKGLNVTRVLKQLEAQVIATGIVAGTTGDFILNQLDQQGVKQNFYKMNVGESRNNISIIQSSSQTEILEPGPTVSESELASFYRIYQQITKQADTIVLSGSLPQGVPVNYYNQLIEFGYKNGKKMLLDTSGAALAQATQAVFPPTLIKPNQAELTELLKKEISLKNLSALKQELCSPLLEKIEWIVLSLGAQGAVIKRGKQFYQATVPKIEAMNAIGSGDSVIAGFALGLDQSLPTEEIIRYGMTLGVLNAMEQEPGHLKLSKFQEIYQKIDITEI</sequence>
<keyword evidence="5" id="KW-0418">Kinase</keyword>
<evidence type="ECO:0000256" key="4">
    <source>
        <dbReference type="ARBA" id="ARBA00022741"/>
    </source>
</evidence>
<dbReference type="AlphaFoldDB" id="A0A1E5GVE1"/>
<dbReference type="GO" id="GO:0005988">
    <property type="term" value="P:lactose metabolic process"/>
    <property type="evidence" value="ECO:0007669"/>
    <property type="project" value="UniProtKB-KW"/>
</dbReference>
<dbReference type="GO" id="GO:0005829">
    <property type="term" value="C:cytosol"/>
    <property type="evidence" value="ECO:0007669"/>
    <property type="project" value="TreeGrafter"/>
</dbReference>
<dbReference type="GO" id="GO:0016052">
    <property type="term" value="P:carbohydrate catabolic process"/>
    <property type="evidence" value="ECO:0007669"/>
    <property type="project" value="UniProtKB-ARBA"/>
</dbReference>
<dbReference type="PANTHER" id="PTHR46566">
    <property type="entry name" value="1-PHOSPHOFRUCTOKINASE-RELATED"/>
    <property type="match status" value="1"/>
</dbReference>
<dbReference type="FunFam" id="3.40.1190.20:FF:000001">
    <property type="entry name" value="Phosphofructokinase"/>
    <property type="match status" value="1"/>
</dbReference>
<evidence type="ECO:0000313" key="10">
    <source>
        <dbReference type="Proteomes" id="UP000095094"/>
    </source>
</evidence>
<dbReference type="EC" id="2.7.1.144" evidence="7"/>
<dbReference type="Pfam" id="PF00294">
    <property type="entry name" value="PfkB"/>
    <property type="match status" value="1"/>
</dbReference>
<comment type="similarity">
    <text evidence="1">Belongs to the carbohydrate kinase pfkB family.</text>
</comment>
<dbReference type="GO" id="GO:2001059">
    <property type="term" value="P:D-tagatose 6-phosphate catabolic process"/>
    <property type="evidence" value="ECO:0007669"/>
    <property type="project" value="UniProtKB-UniPathway"/>
</dbReference>
<name>A0A1E5GVE1_9ENTE</name>
<dbReference type="NCBIfam" id="TIGR03168">
    <property type="entry name" value="1-PFK"/>
    <property type="match status" value="1"/>
</dbReference>
<evidence type="ECO:0000256" key="5">
    <source>
        <dbReference type="ARBA" id="ARBA00022777"/>
    </source>
</evidence>
<dbReference type="PIRSF" id="PIRSF000535">
    <property type="entry name" value="1PFK/6PFK/LacC"/>
    <property type="match status" value="1"/>
</dbReference>
<dbReference type="GO" id="GO:0008443">
    <property type="term" value="F:phosphofructokinase activity"/>
    <property type="evidence" value="ECO:0007669"/>
    <property type="project" value="TreeGrafter"/>
</dbReference>
<protein>
    <recommendedName>
        <fullName evidence="7">Tagatose-6-phosphate kinase</fullName>
        <ecNumber evidence="7">2.7.1.144</ecNumber>
    </recommendedName>
</protein>
<comment type="pathway">
    <text evidence="7">Carbohydrate metabolism; D-tagatose 6-phosphate degradation; D-glyceraldehyde 3-phosphate and glycerone phosphate from D-tagatose 6-phosphate: step 1/2.</text>
</comment>
<keyword evidence="3 7" id="KW-0423">Lactose metabolism</keyword>
<dbReference type="InterPro" id="IPR029056">
    <property type="entry name" value="Ribokinase-like"/>
</dbReference>
<dbReference type="RefSeq" id="WP_069663049.1">
    <property type="nucleotide sequence ID" value="NZ_JBHUJJ010000001.1"/>
</dbReference>
<evidence type="ECO:0000256" key="6">
    <source>
        <dbReference type="ARBA" id="ARBA00022840"/>
    </source>
</evidence>
<feature type="domain" description="Carbohydrate kinase PfkB" evidence="8">
    <location>
        <begin position="15"/>
        <end position="287"/>
    </location>
</feature>
<reference evidence="10" key="1">
    <citation type="submission" date="2016-09" db="EMBL/GenBank/DDBJ databases">
        <authorList>
            <person name="Gulvik C.A."/>
        </authorList>
    </citation>
    <scope>NUCLEOTIDE SEQUENCE [LARGE SCALE GENOMIC DNA]</scope>
    <source>
        <strain evidence="10">LMG 8895</strain>
    </source>
</reference>
<dbReference type="PANTHER" id="PTHR46566:SF5">
    <property type="entry name" value="1-PHOSPHOFRUCTOKINASE"/>
    <property type="match status" value="1"/>
</dbReference>
<gene>
    <name evidence="9" type="ORF">BCR25_03370</name>
</gene>
<evidence type="ECO:0000256" key="7">
    <source>
        <dbReference type="PIRNR" id="PIRNR000535"/>
    </source>
</evidence>
<evidence type="ECO:0000256" key="2">
    <source>
        <dbReference type="ARBA" id="ARBA00022679"/>
    </source>
</evidence>
<dbReference type="InterPro" id="IPR017583">
    <property type="entry name" value="Tagatose/fructose_Pkinase"/>
</dbReference>
<keyword evidence="10" id="KW-1185">Reference proteome</keyword>
<dbReference type="Gene3D" id="3.40.1190.20">
    <property type="match status" value="1"/>
</dbReference>
<dbReference type="GO" id="GO:0009024">
    <property type="term" value="F:tagatose-6-phosphate kinase activity"/>
    <property type="evidence" value="ECO:0007669"/>
    <property type="project" value="UniProtKB-EC"/>
</dbReference>
<dbReference type="GO" id="GO:0005524">
    <property type="term" value="F:ATP binding"/>
    <property type="evidence" value="ECO:0007669"/>
    <property type="project" value="UniProtKB-KW"/>
</dbReference>
<comment type="catalytic activity">
    <reaction evidence="7">
        <text>D-tagatofuranose 6-phosphate + ATP = D-tagatofuranose 1,6-bisphosphate + ADP + H(+)</text>
        <dbReference type="Rhea" id="RHEA:12420"/>
        <dbReference type="ChEBI" id="CHEBI:15378"/>
        <dbReference type="ChEBI" id="CHEBI:30616"/>
        <dbReference type="ChEBI" id="CHEBI:58694"/>
        <dbReference type="ChEBI" id="CHEBI:58695"/>
        <dbReference type="ChEBI" id="CHEBI:456216"/>
        <dbReference type="EC" id="2.7.1.144"/>
    </reaction>
</comment>
<dbReference type="InterPro" id="IPR011611">
    <property type="entry name" value="PfkB_dom"/>
</dbReference>
<dbReference type="SUPFAM" id="SSF53613">
    <property type="entry name" value="Ribokinase-like"/>
    <property type="match status" value="1"/>
</dbReference>
<dbReference type="EMBL" id="MIJY01000012">
    <property type="protein sequence ID" value="OEG16651.1"/>
    <property type="molecule type" value="Genomic_DNA"/>
</dbReference>
<dbReference type="GO" id="GO:0044281">
    <property type="term" value="P:small molecule metabolic process"/>
    <property type="evidence" value="ECO:0007669"/>
    <property type="project" value="UniProtKB-ARBA"/>
</dbReference>
<proteinExistence type="inferred from homology"/>
<evidence type="ECO:0000256" key="3">
    <source>
        <dbReference type="ARBA" id="ARBA00022736"/>
    </source>
</evidence>
<organism evidence="9 10">
    <name type="scientific">Enterococcus termitis</name>
    <dbReference type="NCBI Taxonomy" id="332950"/>
    <lineage>
        <taxon>Bacteria</taxon>
        <taxon>Bacillati</taxon>
        <taxon>Bacillota</taxon>
        <taxon>Bacilli</taxon>
        <taxon>Lactobacillales</taxon>
        <taxon>Enterococcaceae</taxon>
        <taxon>Enterococcus</taxon>
    </lineage>
</organism>
<dbReference type="CDD" id="cd01164">
    <property type="entry name" value="FruK_PfkB_like"/>
    <property type="match status" value="1"/>
</dbReference>
<keyword evidence="6 7" id="KW-0067">ATP-binding</keyword>
<dbReference type="UniPathway" id="UPA00704">
    <property type="reaction ID" value="UER00715"/>
</dbReference>
<comment type="caution">
    <text evidence="9">The sequence shown here is derived from an EMBL/GenBank/DDBJ whole genome shotgun (WGS) entry which is preliminary data.</text>
</comment>
<evidence type="ECO:0000259" key="8">
    <source>
        <dbReference type="Pfam" id="PF00294"/>
    </source>
</evidence>
<keyword evidence="2 7" id="KW-0808">Transferase</keyword>
<evidence type="ECO:0000313" key="9">
    <source>
        <dbReference type="EMBL" id="OEG16651.1"/>
    </source>
</evidence>
<keyword evidence="4 7" id="KW-0547">Nucleotide-binding</keyword>
<accession>A0A1E5GVE1</accession>
<dbReference type="OrthoDB" id="9801219at2"/>
<comment type="similarity">
    <text evidence="7">Belongs to the carbohydrate kinase PfkB family. LacC subfamily.</text>
</comment>
<dbReference type="Proteomes" id="UP000095094">
    <property type="component" value="Unassembled WGS sequence"/>
</dbReference>